<reference evidence="1" key="1">
    <citation type="submission" date="2023-03" db="EMBL/GenBank/DDBJ databases">
        <authorList>
            <person name="Steffen K."/>
            <person name="Cardenas P."/>
        </authorList>
    </citation>
    <scope>NUCLEOTIDE SEQUENCE</scope>
</reference>
<comment type="caution">
    <text evidence="1">The sequence shown here is derived from an EMBL/GenBank/DDBJ whole genome shotgun (WGS) entry which is preliminary data.</text>
</comment>
<dbReference type="Proteomes" id="UP001174909">
    <property type="component" value="Unassembled WGS sequence"/>
</dbReference>
<sequence length="44" mass="4815">MLVEQEEEEEDDDEQNSLSYMTDGTVALLILKVTLLSSAGAVNN</sequence>
<evidence type="ECO:0000313" key="1">
    <source>
        <dbReference type="EMBL" id="CAI8010551.1"/>
    </source>
</evidence>
<organism evidence="1 2">
    <name type="scientific">Geodia barretti</name>
    <name type="common">Barrett's horny sponge</name>
    <dbReference type="NCBI Taxonomy" id="519541"/>
    <lineage>
        <taxon>Eukaryota</taxon>
        <taxon>Metazoa</taxon>
        <taxon>Porifera</taxon>
        <taxon>Demospongiae</taxon>
        <taxon>Heteroscleromorpha</taxon>
        <taxon>Tetractinellida</taxon>
        <taxon>Astrophorina</taxon>
        <taxon>Geodiidae</taxon>
        <taxon>Geodia</taxon>
    </lineage>
</organism>
<accession>A0AA35RHS4</accession>
<evidence type="ECO:0000313" key="2">
    <source>
        <dbReference type="Proteomes" id="UP001174909"/>
    </source>
</evidence>
<protein>
    <submittedName>
        <fullName evidence="1">Uncharacterized protein</fullName>
    </submittedName>
</protein>
<dbReference type="EMBL" id="CASHTH010001043">
    <property type="protein sequence ID" value="CAI8010551.1"/>
    <property type="molecule type" value="Genomic_DNA"/>
</dbReference>
<proteinExistence type="predicted"/>
<name>A0AA35RHS4_GEOBA</name>
<gene>
    <name evidence="1" type="ORF">GBAR_LOCUS6945</name>
</gene>
<keyword evidence="2" id="KW-1185">Reference proteome</keyword>
<dbReference type="AlphaFoldDB" id="A0AA35RHS4"/>